<dbReference type="PANTHER" id="PTHR16932:SF38">
    <property type="entry name" value="INTERFERON ALPHA INDUCIBLE PROTEIN 46-RELATED"/>
    <property type="match status" value="1"/>
</dbReference>
<dbReference type="Proteomes" id="UP001153269">
    <property type="component" value="Unassembled WGS sequence"/>
</dbReference>
<organism evidence="7 8">
    <name type="scientific">Pleuronectes platessa</name>
    <name type="common">European plaice</name>
    <dbReference type="NCBI Taxonomy" id="8262"/>
    <lineage>
        <taxon>Eukaryota</taxon>
        <taxon>Metazoa</taxon>
        <taxon>Chordata</taxon>
        <taxon>Craniata</taxon>
        <taxon>Vertebrata</taxon>
        <taxon>Euteleostomi</taxon>
        <taxon>Actinopterygii</taxon>
        <taxon>Neopterygii</taxon>
        <taxon>Teleostei</taxon>
        <taxon>Neoteleostei</taxon>
        <taxon>Acanthomorphata</taxon>
        <taxon>Carangaria</taxon>
        <taxon>Pleuronectiformes</taxon>
        <taxon>Pleuronectoidei</taxon>
        <taxon>Pleuronectidae</taxon>
        <taxon>Pleuronectes</taxon>
    </lineage>
</organism>
<dbReference type="Pfam" id="PF06140">
    <property type="entry name" value="Ifi-6-16"/>
    <property type="match status" value="1"/>
</dbReference>
<comment type="subcellular location">
    <subcellularLocation>
        <location evidence="1">Membrane</location>
        <topology evidence="1">Multi-pass membrane protein</topology>
    </subcellularLocation>
</comment>
<evidence type="ECO:0000256" key="1">
    <source>
        <dbReference type="ARBA" id="ARBA00004141"/>
    </source>
</evidence>
<keyword evidence="4 6" id="KW-1133">Transmembrane helix</keyword>
<proteinExistence type="inferred from homology"/>
<feature type="transmembrane region" description="Helical" evidence="6">
    <location>
        <begin position="131"/>
        <end position="151"/>
    </location>
</feature>
<accession>A0A9N7Z9U7</accession>
<comment type="caution">
    <text evidence="7">The sequence shown here is derived from an EMBL/GenBank/DDBJ whole genome shotgun (WGS) entry which is preliminary data.</text>
</comment>
<gene>
    <name evidence="7" type="ORF">PLEPLA_LOCUS42918</name>
</gene>
<dbReference type="GO" id="GO:0097193">
    <property type="term" value="P:intrinsic apoptotic signaling pathway"/>
    <property type="evidence" value="ECO:0007669"/>
    <property type="project" value="TreeGrafter"/>
</dbReference>
<evidence type="ECO:0000256" key="3">
    <source>
        <dbReference type="ARBA" id="ARBA00022692"/>
    </source>
</evidence>
<dbReference type="EMBL" id="CADEAL010004240">
    <property type="protein sequence ID" value="CAB1455147.1"/>
    <property type="molecule type" value="Genomic_DNA"/>
</dbReference>
<keyword evidence="3 6" id="KW-0812">Transmembrane</keyword>
<feature type="transmembrane region" description="Helical" evidence="6">
    <location>
        <begin position="104"/>
        <end position="125"/>
    </location>
</feature>
<dbReference type="GO" id="GO:0001836">
    <property type="term" value="P:release of cytochrome c from mitochondria"/>
    <property type="evidence" value="ECO:0007669"/>
    <property type="project" value="TreeGrafter"/>
</dbReference>
<dbReference type="InterPro" id="IPR009311">
    <property type="entry name" value="IFI6/IFI27-like"/>
</dbReference>
<evidence type="ECO:0000256" key="5">
    <source>
        <dbReference type="ARBA" id="ARBA00023136"/>
    </source>
</evidence>
<comment type="similarity">
    <text evidence="2">Belongs to the IFI6/IFI27 family.</text>
</comment>
<dbReference type="AlphaFoldDB" id="A0A9N7Z9U7"/>
<protein>
    <submittedName>
        <fullName evidence="7">Uncharacterized protein</fullName>
    </submittedName>
</protein>
<dbReference type="GO" id="GO:0031966">
    <property type="term" value="C:mitochondrial membrane"/>
    <property type="evidence" value="ECO:0007669"/>
    <property type="project" value="TreeGrafter"/>
</dbReference>
<dbReference type="Gene3D" id="6.10.110.10">
    <property type="match status" value="1"/>
</dbReference>
<reference evidence="7" key="1">
    <citation type="submission" date="2020-03" db="EMBL/GenBank/DDBJ databases">
        <authorList>
            <person name="Weist P."/>
        </authorList>
    </citation>
    <scope>NUCLEOTIDE SEQUENCE</scope>
</reference>
<keyword evidence="5 6" id="KW-0472">Membrane</keyword>
<dbReference type="InterPro" id="IPR038213">
    <property type="entry name" value="IFI6/IFI27-like_sf"/>
</dbReference>
<evidence type="ECO:0000256" key="6">
    <source>
        <dbReference type="SAM" id="Phobius"/>
    </source>
</evidence>
<evidence type="ECO:0000256" key="2">
    <source>
        <dbReference type="ARBA" id="ARBA00007262"/>
    </source>
</evidence>
<evidence type="ECO:0000256" key="4">
    <source>
        <dbReference type="ARBA" id="ARBA00022989"/>
    </source>
</evidence>
<evidence type="ECO:0000313" key="7">
    <source>
        <dbReference type="EMBL" id="CAB1455147.1"/>
    </source>
</evidence>
<evidence type="ECO:0000313" key="8">
    <source>
        <dbReference type="Proteomes" id="UP001153269"/>
    </source>
</evidence>
<dbReference type="PANTHER" id="PTHR16932">
    <property type="entry name" value="INTERFERON ALPHA-INDUCIBLE PROTEIN 27"/>
    <property type="match status" value="1"/>
</dbReference>
<sequence>MQLGRGTTGGVCGAPLLHRGDGGRRGFYCQHISSLGPTTSPALQYTSTTRKHNNNHMGLAKTTAAIIAGAAGAVVLVPVSLGVMGFTSAGIAAGSMAATMMSSAAVAGGGGVAAGSLVAVLQSAGAAGLSWAVTGAVASTGAAVAGLTRLISR</sequence>
<name>A0A9N7Z9U7_PLEPL</name>
<keyword evidence="8" id="KW-1185">Reference proteome</keyword>
<feature type="transmembrane region" description="Helical" evidence="6">
    <location>
        <begin position="64"/>
        <end position="92"/>
    </location>
</feature>